<feature type="domain" description="ABC3 transporter permease C-terminal" evidence="7">
    <location>
        <begin position="179"/>
        <end position="295"/>
    </location>
</feature>
<keyword evidence="3 6" id="KW-0812">Transmembrane</keyword>
<protein>
    <submittedName>
        <fullName evidence="8">Cell division protein FtsX</fullName>
    </submittedName>
</protein>
<evidence type="ECO:0000259" key="7">
    <source>
        <dbReference type="Pfam" id="PF02687"/>
    </source>
</evidence>
<gene>
    <name evidence="8" type="ORF">KYE46_00365</name>
</gene>
<feature type="transmembrane region" description="Helical" evidence="6">
    <location>
        <begin position="228"/>
        <end position="250"/>
    </location>
</feature>
<evidence type="ECO:0000256" key="2">
    <source>
        <dbReference type="ARBA" id="ARBA00022475"/>
    </source>
</evidence>
<dbReference type="KEGG" id="gce:KYE46_00365"/>
<evidence type="ECO:0000256" key="6">
    <source>
        <dbReference type="SAM" id="Phobius"/>
    </source>
</evidence>
<evidence type="ECO:0000313" key="9">
    <source>
        <dbReference type="Proteomes" id="UP000825009"/>
    </source>
</evidence>
<keyword evidence="4 6" id="KW-1133">Transmembrane helix</keyword>
<keyword evidence="5 6" id="KW-0472">Membrane</keyword>
<feature type="transmembrane region" description="Helical" evidence="6">
    <location>
        <begin position="30"/>
        <end position="52"/>
    </location>
</feature>
<proteinExistence type="predicted"/>
<dbReference type="GO" id="GO:0005886">
    <property type="term" value="C:plasma membrane"/>
    <property type="evidence" value="ECO:0007669"/>
    <property type="project" value="UniProtKB-SubCell"/>
</dbReference>
<comment type="subcellular location">
    <subcellularLocation>
        <location evidence="1">Cell membrane</location>
        <topology evidence="1">Multi-pass membrane protein</topology>
    </subcellularLocation>
</comment>
<dbReference type="PANTHER" id="PTHR47755:SF1">
    <property type="entry name" value="CELL DIVISION PROTEIN FTSX"/>
    <property type="match status" value="1"/>
</dbReference>
<accession>A0A8F6TXZ0</accession>
<sequence length="300" mass="31803">MSLRADITALVSRDTQADRVVPRSGQSARLTVATSAAMAFLAVFAMALSMAAGRLADRWSDALAQSSTIRISAPAAELEAQTWAVLTVLEQTPGVDSARALTEEEQQALLSPWFGPDLPLDDLPIPRLIEVVETPDGYDADGLRQRLAAEAPGAVLDDHDRWRRPLADAASRLRLLGGLALVLILGATAAMVTLAAQAALAANEQVIRVLRLVGARDSYIARAFVRRFTLRALTGAAAGTLAGILAVLILPSARETAAILTGLSFSGTGWLWPLLIPVLAATTAFFATRFAAFRTLRGLQ</sequence>
<dbReference type="GO" id="GO:0051301">
    <property type="term" value="P:cell division"/>
    <property type="evidence" value="ECO:0007669"/>
    <property type="project" value="UniProtKB-KW"/>
</dbReference>
<keyword evidence="2" id="KW-1003">Cell membrane</keyword>
<evidence type="ECO:0000256" key="3">
    <source>
        <dbReference type="ARBA" id="ARBA00022692"/>
    </source>
</evidence>
<dbReference type="InterPro" id="IPR004513">
    <property type="entry name" value="FtsX"/>
</dbReference>
<keyword evidence="9" id="KW-1185">Reference proteome</keyword>
<dbReference type="InterPro" id="IPR003838">
    <property type="entry name" value="ABC3_permease_C"/>
</dbReference>
<organism evidence="8 9">
    <name type="scientific">Gymnodinialimonas ceratoperidinii</name>
    <dbReference type="NCBI Taxonomy" id="2856823"/>
    <lineage>
        <taxon>Bacteria</taxon>
        <taxon>Pseudomonadati</taxon>
        <taxon>Pseudomonadota</taxon>
        <taxon>Alphaproteobacteria</taxon>
        <taxon>Rhodobacterales</taxon>
        <taxon>Paracoccaceae</taxon>
        <taxon>Gymnodinialimonas</taxon>
    </lineage>
</organism>
<dbReference type="Proteomes" id="UP000825009">
    <property type="component" value="Chromosome"/>
</dbReference>
<dbReference type="AlphaFoldDB" id="A0A8F6TXZ0"/>
<feature type="transmembrane region" description="Helical" evidence="6">
    <location>
        <begin position="270"/>
        <end position="292"/>
    </location>
</feature>
<keyword evidence="8" id="KW-0132">Cell division</keyword>
<dbReference type="RefSeq" id="WP_219002636.1">
    <property type="nucleotide sequence ID" value="NZ_CP079194.1"/>
</dbReference>
<name>A0A8F6TXZ0_9RHOB</name>
<evidence type="ECO:0000256" key="1">
    <source>
        <dbReference type="ARBA" id="ARBA00004651"/>
    </source>
</evidence>
<dbReference type="EMBL" id="CP079194">
    <property type="protein sequence ID" value="QXT39751.1"/>
    <property type="molecule type" value="Genomic_DNA"/>
</dbReference>
<evidence type="ECO:0000256" key="4">
    <source>
        <dbReference type="ARBA" id="ARBA00022989"/>
    </source>
</evidence>
<dbReference type="GO" id="GO:0032153">
    <property type="term" value="C:cell division site"/>
    <property type="evidence" value="ECO:0007669"/>
    <property type="project" value="TreeGrafter"/>
</dbReference>
<keyword evidence="8" id="KW-0131">Cell cycle</keyword>
<feature type="transmembrane region" description="Helical" evidence="6">
    <location>
        <begin position="175"/>
        <end position="202"/>
    </location>
</feature>
<evidence type="ECO:0000313" key="8">
    <source>
        <dbReference type="EMBL" id="QXT39751.1"/>
    </source>
</evidence>
<evidence type="ECO:0000256" key="5">
    <source>
        <dbReference type="ARBA" id="ARBA00023136"/>
    </source>
</evidence>
<dbReference type="PANTHER" id="PTHR47755">
    <property type="entry name" value="CELL DIVISION PROTEIN FTSX"/>
    <property type="match status" value="1"/>
</dbReference>
<reference evidence="8 9" key="1">
    <citation type="submission" date="2021-07" db="EMBL/GenBank/DDBJ databases">
        <title>A novel Jannaschia species isolated from marine dinoflagellate Ceratoperidinium margalefii.</title>
        <authorList>
            <person name="Jiang Y."/>
            <person name="Li Z."/>
        </authorList>
    </citation>
    <scope>NUCLEOTIDE SEQUENCE [LARGE SCALE GENOMIC DNA]</scope>
    <source>
        <strain evidence="8 9">J12C1-MA-4</strain>
    </source>
</reference>
<dbReference type="Pfam" id="PF02687">
    <property type="entry name" value="FtsX"/>
    <property type="match status" value="1"/>
</dbReference>